<evidence type="ECO:0000256" key="5">
    <source>
        <dbReference type="ARBA" id="ARBA00022448"/>
    </source>
</evidence>
<dbReference type="InterPro" id="IPR000298">
    <property type="entry name" value="Cyt_c_oxidase-like_su3"/>
</dbReference>
<keyword evidence="8" id="KW-0249">Electron transport</keyword>
<dbReference type="PANTHER" id="PTHR11403:SF2">
    <property type="entry name" value="CYTOCHROME BO(3) UBIQUINOL OXIDASE SUBUNIT 3"/>
    <property type="match status" value="1"/>
</dbReference>
<dbReference type="FunFam" id="1.20.120.80:FF:000001">
    <property type="entry name" value="Cytochrome (Ubi)quinol oxidase subunit III"/>
    <property type="match status" value="1"/>
</dbReference>
<dbReference type="NCBIfam" id="TIGR02842">
    <property type="entry name" value="CyoC"/>
    <property type="match status" value="1"/>
</dbReference>
<keyword evidence="10" id="KW-0560">Oxidoreductase</keyword>
<dbReference type="GO" id="GO:0009486">
    <property type="term" value="F:cytochrome bo3 ubiquinol oxidase activity"/>
    <property type="evidence" value="ECO:0007669"/>
    <property type="project" value="InterPro"/>
</dbReference>
<comment type="similarity">
    <text evidence="2 17">Belongs to the cytochrome c oxidase subunit 3 family.</text>
</comment>
<dbReference type="Gene3D" id="1.20.120.80">
    <property type="entry name" value="Cytochrome c oxidase, subunit III, four-helix bundle"/>
    <property type="match status" value="1"/>
</dbReference>
<dbReference type="GO" id="GO:0019646">
    <property type="term" value="P:aerobic electron transport chain"/>
    <property type="evidence" value="ECO:0007669"/>
    <property type="project" value="InterPro"/>
</dbReference>
<evidence type="ECO:0000256" key="3">
    <source>
        <dbReference type="ARBA" id="ARBA00011700"/>
    </source>
</evidence>
<evidence type="ECO:0000256" key="16">
    <source>
        <dbReference type="ARBA" id="ARBA00032717"/>
    </source>
</evidence>
<dbReference type="EMBL" id="LNYP01000006">
    <property type="protein sequence ID" value="KTD43815.1"/>
    <property type="molecule type" value="Genomic_DNA"/>
</dbReference>
<gene>
    <name evidence="20" type="primary">cyoC</name>
    <name evidence="20" type="ORF">Loak_0365</name>
</gene>
<keyword evidence="9 18" id="KW-1133">Transmembrane helix</keyword>
<comment type="subunit">
    <text evidence="3">Heterooctamer of two A chains, two B chains, two C chains and two D chains.</text>
</comment>
<evidence type="ECO:0000256" key="9">
    <source>
        <dbReference type="ARBA" id="ARBA00022989"/>
    </source>
</evidence>
<comment type="function">
    <text evidence="12">Cytochrome bo(3) ubiquinol terminal oxidase is the component of the aerobic respiratory chain of E.coli that predominates when cells are grown at high aeration. Has proton pump activity across the membrane in addition to electron transfer, pumping 2 protons/electron.</text>
</comment>
<dbReference type="RefSeq" id="WP_025384950.1">
    <property type="nucleotide sequence ID" value="NZ_LCUA01000006.1"/>
</dbReference>
<keyword evidence="11 18" id="KW-0472">Membrane</keyword>
<feature type="transmembrane region" description="Helical" evidence="18">
    <location>
        <begin position="129"/>
        <end position="159"/>
    </location>
</feature>
<evidence type="ECO:0000256" key="15">
    <source>
        <dbReference type="ARBA" id="ARBA00032189"/>
    </source>
</evidence>
<proteinExistence type="inferred from homology"/>
<comment type="caution">
    <text evidence="20">The sequence shown here is derived from an EMBL/GenBank/DDBJ whole genome shotgun (WGS) entry which is preliminary data.</text>
</comment>
<dbReference type="InterPro" id="IPR033946">
    <property type="entry name" value="Ubiquinol_oxase_su3_dom"/>
</dbReference>
<evidence type="ECO:0000256" key="17">
    <source>
        <dbReference type="RuleBase" id="RU003376"/>
    </source>
</evidence>
<feature type="transmembrane region" description="Helical" evidence="18">
    <location>
        <begin position="21"/>
        <end position="43"/>
    </location>
</feature>
<dbReference type="Pfam" id="PF00510">
    <property type="entry name" value="COX3"/>
    <property type="match status" value="1"/>
</dbReference>
<evidence type="ECO:0000256" key="12">
    <source>
        <dbReference type="ARBA" id="ARBA00025694"/>
    </source>
</evidence>
<organism evidence="20 21">
    <name type="scientific">Legionella oakridgensis</name>
    <dbReference type="NCBI Taxonomy" id="29423"/>
    <lineage>
        <taxon>Bacteria</taxon>
        <taxon>Pseudomonadati</taxon>
        <taxon>Pseudomonadota</taxon>
        <taxon>Gammaproteobacteria</taxon>
        <taxon>Legionellales</taxon>
        <taxon>Legionellaceae</taxon>
        <taxon>Legionella</taxon>
    </lineage>
</organism>
<dbReference type="PROSITE" id="PS50253">
    <property type="entry name" value="COX3"/>
    <property type="match status" value="1"/>
</dbReference>
<dbReference type="PATRIC" id="fig|29423.5.peg.376"/>
<evidence type="ECO:0000256" key="1">
    <source>
        <dbReference type="ARBA" id="ARBA00004651"/>
    </source>
</evidence>
<sequence length="198" mass="22422">MHHKALPTTTMWHTIITTRILGFWLYLMSDCVLFAALFATYAVLSTSYAGGPSGHELFNLNTVLLETLCLLTSSFTYGLSLLAVKKNNTQRMIGWLMLTFMLGTVFISMEINEFYRLIIEGNGPQRSAFLSAFFSLVATHGFHVVIGLLWIIIMIGQILKKGLTSNTKIRLVLLGFYWHLLDVIWVFIFTLVYLLGTL</sequence>
<name>A0A0W0XGT6_9GAMM</name>
<keyword evidence="6" id="KW-1003">Cell membrane</keyword>
<evidence type="ECO:0000256" key="18">
    <source>
        <dbReference type="SAM" id="Phobius"/>
    </source>
</evidence>
<evidence type="ECO:0000256" key="8">
    <source>
        <dbReference type="ARBA" id="ARBA00022982"/>
    </source>
</evidence>
<keyword evidence="5" id="KW-0813">Transport</keyword>
<feature type="transmembrane region" description="Helical" evidence="18">
    <location>
        <begin position="171"/>
        <end position="195"/>
    </location>
</feature>
<evidence type="ECO:0000256" key="13">
    <source>
        <dbReference type="ARBA" id="ARBA00030072"/>
    </source>
</evidence>
<dbReference type="GO" id="GO:0005886">
    <property type="term" value="C:plasma membrane"/>
    <property type="evidence" value="ECO:0007669"/>
    <property type="project" value="UniProtKB-SubCell"/>
</dbReference>
<dbReference type="Proteomes" id="UP000054858">
    <property type="component" value="Unassembled WGS sequence"/>
</dbReference>
<evidence type="ECO:0000256" key="7">
    <source>
        <dbReference type="ARBA" id="ARBA00022692"/>
    </source>
</evidence>
<feature type="domain" description="Heme-copper oxidase subunit III family profile" evidence="19">
    <location>
        <begin position="21"/>
        <end position="197"/>
    </location>
</feature>
<reference evidence="20 21" key="1">
    <citation type="submission" date="2015-11" db="EMBL/GenBank/DDBJ databases">
        <title>Genomic analysis of 38 Legionella species identifies large and diverse effector repertoires.</title>
        <authorList>
            <person name="Burstein D."/>
            <person name="Amaro F."/>
            <person name="Zusman T."/>
            <person name="Lifshitz Z."/>
            <person name="Cohen O."/>
            <person name="Gilbert J.A."/>
            <person name="Pupko T."/>
            <person name="Shuman H.A."/>
            <person name="Segal G."/>
        </authorList>
    </citation>
    <scope>NUCLEOTIDE SEQUENCE [LARGE SCALE GENOMIC DNA]</scope>
    <source>
        <strain evidence="20 21">Oak Ridge-10</strain>
    </source>
</reference>
<dbReference type="PANTHER" id="PTHR11403">
    <property type="entry name" value="CYTOCHROME C OXIDASE SUBUNIT III"/>
    <property type="match status" value="1"/>
</dbReference>
<comment type="subcellular location">
    <subcellularLocation>
        <location evidence="1 17">Cell membrane</location>
        <topology evidence="1 17">Multi-pass membrane protein</topology>
    </subcellularLocation>
</comment>
<evidence type="ECO:0000256" key="2">
    <source>
        <dbReference type="ARBA" id="ARBA00010581"/>
    </source>
</evidence>
<evidence type="ECO:0000256" key="11">
    <source>
        <dbReference type="ARBA" id="ARBA00023136"/>
    </source>
</evidence>
<feature type="transmembrane region" description="Helical" evidence="18">
    <location>
        <begin position="63"/>
        <end position="84"/>
    </location>
</feature>
<dbReference type="SUPFAM" id="SSF81452">
    <property type="entry name" value="Cytochrome c oxidase subunit III-like"/>
    <property type="match status" value="1"/>
</dbReference>
<dbReference type="CDD" id="cd02863">
    <property type="entry name" value="Ubiquinol_oxidase_III"/>
    <property type="match status" value="1"/>
</dbReference>
<dbReference type="InterPro" id="IPR014206">
    <property type="entry name" value="Cyt_c_ubiqinol_oxidase_su3"/>
</dbReference>
<evidence type="ECO:0000256" key="4">
    <source>
        <dbReference type="ARBA" id="ARBA00014687"/>
    </source>
</evidence>
<evidence type="ECO:0000256" key="14">
    <source>
        <dbReference type="ARBA" id="ARBA00031884"/>
    </source>
</evidence>
<dbReference type="AlphaFoldDB" id="A0A0W0XGT6"/>
<accession>A0A0W0XGT6</accession>
<protein>
    <recommendedName>
        <fullName evidence="4">Cytochrome bo(3) ubiquinol oxidase subunit 3</fullName>
    </recommendedName>
    <alternativeName>
        <fullName evidence="15">Cytochrome o ubiquinol oxidase subunit 3</fullName>
    </alternativeName>
    <alternativeName>
        <fullName evidence="13">Oxidase bo(3) subunit 3</fullName>
    </alternativeName>
    <alternativeName>
        <fullName evidence="16">Ubiquinol oxidase polypeptide III</fullName>
    </alternativeName>
    <alternativeName>
        <fullName evidence="14">Ubiquinol oxidase subunit 3</fullName>
    </alternativeName>
</protein>
<keyword evidence="7 17" id="KW-0812">Transmembrane</keyword>
<evidence type="ECO:0000313" key="21">
    <source>
        <dbReference type="Proteomes" id="UP000054858"/>
    </source>
</evidence>
<evidence type="ECO:0000256" key="6">
    <source>
        <dbReference type="ARBA" id="ARBA00022475"/>
    </source>
</evidence>
<evidence type="ECO:0000313" key="20">
    <source>
        <dbReference type="EMBL" id="KTD43815.1"/>
    </source>
</evidence>
<feature type="transmembrane region" description="Helical" evidence="18">
    <location>
        <begin position="91"/>
        <end position="109"/>
    </location>
</feature>
<evidence type="ECO:0000256" key="10">
    <source>
        <dbReference type="ARBA" id="ARBA00023002"/>
    </source>
</evidence>
<dbReference type="InterPro" id="IPR013833">
    <property type="entry name" value="Cyt_c_oxidase_su3_a-hlx"/>
</dbReference>
<dbReference type="InterPro" id="IPR024791">
    <property type="entry name" value="Cyt_c/ubiquinol_Oxase_su3"/>
</dbReference>
<dbReference type="InterPro" id="IPR035973">
    <property type="entry name" value="Cyt_c_oxidase_su3-like_sf"/>
</dbReference>
<evidence type="ECO:0000259" key="19">
    <source>
        <dbReference type="PROSITE" id="PS50253"/>
    </source>
</evidence>
<dbReference type="GO" id="GO:0004129">
    <property type="term" value="F:cytochrome-c oxidase activity"/>
    <property type="evidence" value="ECO:0007669"/>
    <property type="project" value="InterPro"/>
</dbReference>